<reference evidence="1 2" key="1">
    <citation type="submission" date="2018-11" db="EMBL/GenBank/DDBJ databases">
        <authorList>
            <person name="Lopez-Roques C."/>
            <person name="Donnadieu C."/>
            <person name="Bouchez O."/>
            <person name="Klopp C."/>
            <person name="Cabau C."/>
            <person name="Zahm M."/>
        </authorList>
    </citation>
    <scope>NUCLEOTIDE SEQUENCE [LARGE SCALE GENOMIC DNA]</scope>
    <source>
        <strain evidence="1">RS831</strain>
        <tissue evidence="1">Whole body</tissue>
    </source>
</reference>
<gene>
    <name evidence="1" type="ORF">OJAV_G00209120</name>
</gene>
<dbReference type="PANTHER" id="PTHR31025">
    <property type="entry name" value="SI:CH211-196P9.1-RELATED"/>
    <property type="match status" value="1"/>
</dbReference>
<reference evidence="1 2" key="2">
    <citation type="submission" date="2019-01" db="EMBL/GenBank/DDBJ databases">
        <title>A chromosome length genome reference of the Java medaka (oryzias javanicus).</title>
        <authorList>
            <person name="Herpin A."/>
            <person name="Takehana Y."/>
            <person name="Naruse K."/>
            <person name="Ansai S."/>
            <person name="Kawaguchi M."/>
        </authorList>
    </citation>
    <scope>NUCLEOTIDE SEQUENCE [LARGE SCALE GENOMIC DNA]</scope>
    <source>
        <strain evidence="1">RS831</strain>
        <tissue evidence="1">Whole body</tissue>
    </source>
</reference>
<dbReference type="OrthoDB" id="8999651at2759"/>
<dbReference type="SUPFAM" id="SSF54277">
    <property type="entry name" value="CAD &amp; PB1 domains"/>
    <property type="match status" value="1"/>
</dbReference>
<proteinExistence type="predicted"/>
<organism evidence="1 2">
    <name type="scientific">Oryzias javanicus</name>
    <name type="common">Javanese ricefish</name>
    <name type="synonym">Aplocheilus javanicus</name>
    <dbReference type="NCBI Taxonomy" id="123683"/>
    <lineage>
        <taxon>Eukaryota</taxon>
        <taxon>Metazoa</taxon>
        <taxon>Chordata</taxon>
        <taxon>Craniata</taxon>
        <taxon>Vertebrata</taxon>
        <taxon>Euteleostomi</taxon>
        <taxon>Actinopterygii</taxon>
        <taxon>Neopterygii</taxon>
        <taxon>Teleostei</taxon>
        <taxon>Neoteleostei</taxon>
        <taxon>Acanthomorphata</taxon>
        <taxon>Ovalentaria</taxon>
        <taxon>Atherinomorphae</taxon>
        <taxon>Beloniformes</taxon>
        <taxon>Adrianichthyidae</taxon>
        <taxon>Oryziinae</taxon>
        <taxon>Oryzias</taxon>
    </lineage>
</organism>
<evidence type="ECO:0008006" key="3">
    <source>
        <dbReference type="Google" id="ProtNLM"/>
    </source>
</evidence>
<sequence length="518" mass="58446">MEQLVRFRVLVNHEARKVTFSNGVPSTVAELVAAIKEQLSITTPITLHYKDKEFDDFFTLTSTEELKDKDTLKVVDEPVTVVLSVIPQESTPDAADVMCSCEHESHSSSSDTVILSQPPSERQSPWPAVFPIPVFSHNTELALRQGNEIYLREGTPLTSPRVKSDILERLAETMFAYTAYPNDEQRCAVAQALVDKHPCLKEPGSFSGMYGWQQSLKYKCGNYRTQRKALGSPELLINSLKHKPDDGKKPAKNIKKPKRAEVNYFPPHQPGETDETLENLRLELITASKRKNNVKTINDMMARTYSLRRQEVVAQSPMVPELKERWPALFDPFQINEEFRRCTAVPLEPKFMFELDRHSPKLMQIFSDKGGAVGQRIKNLMMELIQDSGVSSSKKRDVTLKCLTEYMGESVQDLITDFHGVAETDVHKTLEAASMMIYQCQEPDAVGIVIDGTPVLTGITSPSRACCLLIGTIYALNLEYPAKLPKTFEVFQRLFLGLDTLRPKPSSKFITLRNKLFS</sequence>
<evidence type="ECO:0000313" key="2">
    <source>
        <dbReference type="Proteomes" id="UP000283210"/>
    </source>
</evidence>
<dbReference type="AlphaFoldDB" id="A0A3S2NWP1"/>
<protein>
    <recommendedName>
        <fullName evidence="3">PB1 domain-containing protein</fullName>
    </recommendedName>
</protein>
<dbReference type="Proteomes" id="UP000283210">
    <property type="component" value="Chromosome 21"/>
</dbReference>
<accession>A0A3S2NWP1</accession>
<dbReference type="EMBL" id="CM012457">
    <property type="protein sequence ID" value="RVE58391.1"/>
    <property type="molecule type" value="Genomic_DNA"/>
</dbReference>
<dbReference type="PANTHER" id="PTHR31025:SF31">
    <property type="entry name" value="SI:CH211-166E11.5"/>
    <property type="match status" value="1"/>
</dbReference>
<name>A0A3S2NWP1_ORYJA</name>
<keyword evidence="2" id="KW-1185">Reference proteome</keyword>
<evidence type="ECO:0000313" key="1">
    <source>
        <dbReference type="EMBL" id="RVE58391.1"/>
    </source>
</evidence>